<keyword evidence="3" id="KW-1185">Reference proteome</keyword>
<dbReference type="EMBL" id="ASGP02000001">
    <property type="protein sequence ID" value="KAH9528788.1"/>
    <property type="molecule type" value="Genomic_DNA"/>
</dbReference>
<evidence type="ECO:0000313" key="2">
    <source>
        <dbReference type="EMBL" id="KAH9528788.1"/>
    </source>
</evidence>
<gene>
    <name evidence="2" type="ORF">DERF_002702</name>
</gene>
<dbReference type="Proteomes" id="UP000790347">
    <property type="component" value="Unassembled WGS sequence"/>
</dbReference>
<dbReference type="AlphaFoldDB" id="A0A922LAV7"/>
<protein>
    <submittedName>
        <fullName evidence="2">Uncharacterized protein</fullName>
    </submittedName>
</protein>
<sequence length="61" mass="7191">MILPNSTTTNYHTVSMNTRNTHNPTNTHINIEHILIYHLPGLQFHQVYQFITIINQYQSLL</sequence>
<reference evidence="2" key="2">
    <citation type="journal article" date="2022" name="Res Sq">
        <title>Comparative Genomics Reveals Insights into the Divergent Evolution of Astigmatic Mites and Household Pest Adaptations.</title>
        <authorList>
            <person name="Xiong Q."/>
            <person name="Wan A.T.-Y."/>
            <person name="Liu X.-Y."/>
            <person name="Fung C.S.-H."/>
            <person name="Xiao X."/>
            <person name="Malainual N."/>
            <person name="Hou J."/>
            <person name="Wang L."/>
            <person name="Wang M."/>
            <person name="Yang K."/>
            <person name="Cui Y."/>
            <person name="Leung E."/>
            <person name="Nong W."/>
            <person name="Shin S.-K."/>
            <person name="Au S."/>
            <person name="Jeong K.Y."/>
            <person name="Chew F.T."/>
            <person name="Hui J."/>
            <person name="Leung T.F."/>
            <person name="Tungtrongchitr A."/>
            <person name="Zhong N."/>
            <person name="Liu Z."/>
            <person name="Tsui S."/>
        </authorList>
    </citation>
    <scope>NUCLEOTIDE SEQUENCE</scope>
    <source>
        <strain evidence="2">Derf</strain>
        <tissue evidence="2">Whole organism</tissue>
    </source>
</reference>
<evidence type="ECO:0000313" key="3">
    <source>
        <dbReference type="Proteomes" id="UP000790347"/>
    </source>
</evidence>
<organism evidence="2 3">
    <name type="scientific">Dermatophagoides farinae</name>
    <name type="common">American house dust mite</name>
    <dbReference type="NCBI Taxonomy" id="6954"/>
    <lineage>
        <taxon>Eukaryota</taxon>
        <taxon>Metazoa</taxon>
        <taxon>Ecdysozoa</taxon>
        <taxon>Arthropoda</taxon>
        <taxon>Chelicerata</taxon>
        <taxon>Arachnida</taxon>
        <taxon>Acari</taxon>
        <taxon>Acariformes</taxon>
        <taxon>Sarcoptiformes</taxon>
        <taxon>Astigmata</taxon>
        <taxon>Psoroptidia</taxon>
        <taxon>Analgoidea</taxon>
        <taxon>Pyroglyphidae</taxon>
        <taxon>Dermatophagoidinae</taxon>
        <taxon>Dermatophagoides</taxon>
    </lineage>
</organism>
<evidence type="ECO:0000256" key="1">
    <source>
        <dbReference type="SAM" id="MobiDB-lite"/>
    </source>
</evidence>
<proteinExistence type="predicted"/>
<feature type="compositionally biased region" description="Polar residues" evidence="1">
    <location>
        <begin position="1"/>
        <end position="16"/>
    </location>
</feature>
<accession>A0A922LAV7</accession>
<comment type="caution">
    <text evidence="2">The sequence shown here is derived from an EMBL/GenBank/DDBJ whole genome shotgun (WGS) entry which is preliminary data.</text>
</comment>
<name>A0A922LAV7_DERFA</name>
<reference evidence="2" key="1">
    <citation type="submission" date="2013-05" db="EMBL/GenBank/DDBJ databases">
        <authorList>
            <person name="Yim A.K.Y."/>
            <person name="Chan T.F."/>
            <person name="Ji K.M."/>
            <person name="Liu X.Y."/>
            <person name="Zhou J.W."/>
            <person name="Li R.Q."/>
            <person name="Yang K.Y."/>
            <person name="Li J."/>
            <person name="Li M."/>
            <person name="Law P.T.W."/>
            <person name="Wu Y.L."/>
            <person name="Cai Z.L."/>
            <person name="Qin H."/>
            <person name="Bao Y."/>
            <person name="Leung R.K.K."/>
            <person name="Ng P.K.S."/>
            <person name="Zou J."/>
            <person name="Zhong X.J."/>
            <person name="Ran P.X."/>
            <person name="Zhong N.S."/>
            <person name="Liu Z.G."/>
            <person name="Tsui S.K.W."/>
        </authorList>
    </citation>
    <scope>NUCLEOTIDE SEQUENCE</scope>
    <source>
        <strain evidence="2">Derf</strain>
        <tissue evidence="2">Whole organism</tissue>
    </source>
</reference>
<feature type="region of interest" description="Disordered" evidence="1">
    <location>
        <begin position="1"/>
        <end position="22"/>
    </location>
</feature>